<feature type="signal peptide" evidence="1">
    <location>
        <begin position="1"/>
        <end position="24"/>
    </location>
</feature>
<feature type="domain" description="Metallo-beta-lactamase" evidence="2">
    <location>
        <begin position="112"/>
        <end position="311"/>
    </location>
</feature>
<accession>A0A1H8A880</accession>
<dbReference type="RefSeq" id="WP_231579800.1">
    <property type="nucleotide sequence ID" value="NZ_LGHU01000128.1"/>
</dbReference>
<evidence type="ECO:0000313" key="3">
    <source>
        <dbReference type="EMBL" id="SEM66686.1"/>
    </source>
</evidence>
<reference evidence="3 4" key="1">
    <citation type="submission" date="2016-10" db="EMBL/GenBank/DDBJ databases">
        <authorList>
            <person name="de Groot N.N."/>
        </authorList>
    </citation>
    <scope>NUCLEOTIDE SEQUENCE [LARGE SCALE GENOMIC DNA]</scope>
    <source>
        <strain evidence="3 4">CGMCC 1.10836</strain>
    </source>
</reference>
<keyword evidence="4" id="KW-1185">Reference proteome</keyword>
<dbReference type="EMBL" id="FOCO01000001">
    <property type="protein sequence ID" value="SEM66686.1"/>
    <property type="molecule type" value="Genomic_DNA"/>
</dbReference>
<protein>
    <submittedName>
        <fullName evidence="3">L-ascorbate metabolism protein UlaG, beta-lactamase superfamily</fullName>
    </submittedName>
</protein>
<evidence type="ECO:0000256" key="1">
    <source>
        <dbReference type="SAM" id="SignalP"/>
    </source>
</evidence>
<dbReference type="SUPFAM" id="SSF56281">
    <property type="entry name" value="Metallo-hydrolase/oxidoreductase"/>
    <property type="match status" value="1"/>
</dbReference>
<dbReference type="PROSITE" id="PS51318">
    <property type="entry name" value="TAT"/>
    <property type="match status" value="1"/>
</dbReference>
<dbReference type="Gene3D" id="3.60.15.10">
    <property type="entry name" value="Ribonuclease Z/Hydroxyacylglutathione hydrolase-like"/>
    <property type="match status" value="1"/>
</dbReference>
<evidence type="ECO:0000259" key="2">
    <source>
        <dbReference type="Pfam" id="PF12706"/>
    </source>
</evidence>
<organism evidence="3 4">
    <name type="scientific">Pseudorhodobacter antarcticus</name>
    <dbReference type="NCBI Taxonomy" id="1077947"/>
    <lineage>
        <taxon>Bacteria</taxon>
        <taxon>Pseudomonadati</taxon>
        <taxon>Pseudomonadota</taxon>
        <taxon>Alphaproteobacteria</taxon>
        <taxon>Rhodobacterales</taxon>
        <taxon>Paracoccaceae</taxon>
        <taxon>Pseudorhodobacter</taxon>
    </lineage>
</organism>
<evidence type="ECO:0000313" key="4">
    <source>
        <dbReference type="Proteomes" id="UP000183002"/>
    </source>
</evidence>
<dbReference type="InterPro" id="IPR036866">
    <property type="entry name" value="RibonucZ/Hydroxyglut_hydro"/>
</dbReference>
<dbReference type="InterPro" id="IPR006311">
    <property type="entry name" value="TAT_signal"/>
</dbReference>
<name>A0A1H8A880_9RHOB</name>
<sequence>MMKRRQIIKGTAALGALGACGGGAAVAVTNSKNRYYSGPVSDHFDGVQFFNPDGAAPAGFGDLLKWQLGGGKAEWPDLVPVPQKAKPASSVQDVTITMVGHATMLIQTAGMNILTDPVWSDRASPLAFAGPKRVTEPGIALVDLPRIDAVLLSHNHYDHLDIATMKALHAAHQPMVVTPLGNDTILQNAIPGIRTTAGDWGDTATLGLLSVHFEPCHHWSARGIGDRSCALWTAFVIAGPNGKILHIGDTGFDQGRPYRDLPAKHGAIRAAILPIGAYEPRWFMRDQHQNPDEAVQGFKLSGTAHAIGHHWGTFQLTDEARDAPLIALDAALQKHKVSSDRFRALAPGQSWAIPPL</sequence>
<feature type="chain" id="PRO_5010158541" evidence="1">
    <location>
        <begin position="25"/>
        <end position="356"/>
    </location>
</feature>
<gene>
    <name evidence="3" type="ORF">SAMN05216227_100127</name>
</gene>
<dbReference type="GO" id="GO:0005737">
    <property type="term" value="C:cytoplasm"/>
    <property type="evidence" value="ECO:0007669"/>
    <property type="project" value="TreeGrafter"/>
</dbReference>
<dbReference type="PANTHER" id="PTHR15032:SF4">
    <property type="entry name" value="N-ACYL-PHOSPHATIDYLETHANOLAMINE-HYDROLYZING PHOSPHOLIPASE D"/>
    <property type="match status" value="1"/>
</dbReference>
<keyword evidence="1" id="KW-0732">Signal</keyword>
<dbReference type="AlphaFoldDB" id="A0A1H8A880"/>
<proteinExistence type="predicted"/>
<dbReference type="PANTHER" id="PTHR15032">
    <property type="entry name" value="N-ACYL-PHOSPHATIDYLETHANOLAMINE-HYDROLYZING PHOSPHOLIPASE D"/>
    <property type="match status" value="1"/>
</dbReference>
<dbReference type="STRING" id="1077947.SAMN05216227_100127"/>
<dbReference type="Pfam" id="PF12706">
    <property type="entry name" value="Lactamase_B_2"/>
    <property type="match status" value="1"/>
</dbReference>
<dbReference type="Proteomes" id="UP000183002">
    <property type="component" value="Unassembled WGS sequence"/>
</dbReference>
<dbReference type="InterPro" id="IPR001279">
    <property type="entry name" value="Metallo-B-lactamas"/>
</dbReference>
<dbReference type="PROSITE" id="PS51257">
    <property type="entry name" value="PROKAR_LIPOPROTEIN"/>
    <property type="match status" value="1"/>
</dbReference>